<reference evidence="3" key="8">
    <citation type="submission" date="2009-08" db="EMBL/GenBank/DDBJ databases">
        <title>The Second Rice Annotation Project Meeting (RAP2).</title>
        <authorList>
            <consortium name="The Rice Annotation Project (RAP)"/>
        </authorList>
    </citation>
    <scope>NUCLEOTIDE SEQUENCE</scope>
</reference>
<reference evidence="3" key="7">
    <citation type="submission" date="2009-08" db="EMBL/GenBank/DDBJ databases">
        <title>Oryza sativa nipponbare(GA3) genomic DNA, chromosome 9.</title>
        <authorList>
            <consortium name="IRGSP(International Rice Genome Sequencing Project)"/>
        </authorList>
    </citation>
    <scope>NUCLEOTIDE SEQUENCE</scope>
</reference>
<reference evidence="3" key="5">
    <citation type="journal article" date="2008" name="Nucleic Acids Res.">
        <title>The Rice Annotation Project Database (RAP-DB): 2008 update.</title>
        <authorList>
            <consortium name="The Rice Annotation Project (RAP)"/>
            <person name="Tanaka T."/>
            <person name="Antonio B.A."/>
            <person name="Kikuchi S."/>
            <person name="Matsumoto T."/>
            <person name="Nagamura Y."/>
            <person name="Numa H."/>
            <person name="Sakai H."/>
            <person name="Wu J."/>
            <person name="Itoh T."/>
            <person name="Sasaki T."/>
            <person name="Aono R."/>
            <person name="Fujii Y."/>
            <person name="Habara T."/>
            <person name="Harada E."/>
            <person name="Kanno M."/>
            <person name="Kawahara Y."/>
            <person name="Kawashima H."/>
            <person name="Kubooka H."/>
            <person name="Matsuya A."/>
            <person name="Nakaoka H."/>
            <person name="Saichi N."/>
            <person name="Sanbonmatsu R."/>
            <person name="Sato Y."/>
            <person name="Shinso Y."/>
            <person name="Suzuki M."/>
            <person name="Takeda J."/>
            <person name="Tanino M."/>
            <person name="Todokoro F."/>
            <person name="Yamaguchi K."/>
            <person name="Yamamoto N."/>
            <person name="Yamasaki C."/>
            <person name="Imanishi T."/>
            <person name="Okido T."/>
            <person name="Tada M."/>
            <person name="Ikeo K."/>
            <person name="Tateno Y."/>
            <person name="Gojobori T."/>
            <person name="Lin Y.C."/>
            <person name="Wei F.J."/>
            <person name="Hsing Y.I."/>
            <person name="Zhao Q."/>
            <person name="Han B."/>
            <person name="Kramer M.R."/>
            <person name="McCombie R.W."/>
            <person name="Lonsdale D."/>
            <person name="O'Donovan C.C."/>
            <person name="Whitfield E.J."/>
            <person name="Apweiler R."/>
            <person name="Koyanagi K.O."/>
            <person name="Khurana J.P."/>
            <person name="Raghuvanshi S."/>
            <person name="Singh N.K."/>
            <person name="Tyagi A.K."/>
            <person name="Haberer G."/>
            <person name="Fujisawa M."/>
            <person name="Hosokawa S."/>
            <person name="Ito Y."/>
            <person name="Ikawa H."/>
            <person name="Shibata M."/>
            <person name="Yamamoto M."/>
            <person name="Bruskiewich R.M."/>
            <person name="Hoen D.R."/>
            <person name="Bureau TE."/>
            <person name="Namiki N."/>
            <person name="Ohyanagi H."/>
            <person name="Sakai Y."/>
            <person name="Nobushima S."/>
            <person name="Sakata K."/>
            <person name="Barrero R.A."/>
            <person name="Sato Y."/>
            <person name="Souvorov A."/>
            <person name="Smith-White B."/>
            <person name="Tatusova T."/>
            <person name="An S."/>
            <person name="An G."/>
            <person name="OOta S."/>
            <person name="Fuks G."/>
            <person name="Messing J."/>
            <person name="Christie K.R."/>
            <person name="Lieberherr D."/>
            <person name="Kim H."/>
            <person name="Zuccolo A."/>
            <person name="Wing R.A."/>
            <person name="Nobuta K."/>
            <person name="Green P.J."/>
            <person name="Lu C."/>
            <person name="Meyers BC."/>
            <person name="Chaparro C."/>
            <person name="Piegu B."/>
            <person name="Panaud O."/>
            <person name="Echeverria M."/>
        </authorList>
    </citation>
    <scope>NUCLEOTIDE SEQUENCE</scope>
</reference>
<sequence>MVAASERQADRTPRRRGAAVIRVRVDRARTPPPAATGQPDDRSGERQRRGERRDGERPSPSGWGLAVAGSPPLPPRCHLLILNYAIFISCDHICSKSRPGD</sequence>
<feature type="compositionally biased region" description="Basic and acidic residues" evidence="1">
    <location>
        <begin position="39"/>
        <end position="57"/>
    </location>
</feature>
<reference evidence="4" key="6">
    <citation type="journal article" date="2008" name="Nucleic Acids Res.">
        <title>The rice annotation project database (RAP-DB): 2008 update.</title>
        <authorList>
            <consortium name="The rice annotation project (RAP)"/>
        </authorList>
    </citation>
    <scope>GENOME REANNOTATION</scope>
    <source>
        <strain evidence="4">cv. Nipponbare</strain>
    </source>
</reference>
<dbReference type="Proteomes" id="UP000000763">
    <property type="component" value="Chromosome 9"/>
</dbReference>
<name>A0A0P0XKA0_ORYSJ</name>
<reference evidence="3" key="4">
    <citation type="journal article" date="2007" name="Genome Res.">
        <title>Curated Genome Annotation of Oryza sativa ssp. japonica and Comparative Genome Analysis with Arabidopsis thaliana.</title>
        <authorList>
            <consortium name="The Rice Annotation Project (RAP)"/>
            <person name="Itoh T."/>
            <person name="Tanaka T."/>
            <person name="Barrero R.A."/>
            <person name="Yamasaki C."/>
            <person name="Fujii Y."/>
            <person name="Hilton P.B."/>
            <person name="Antonio B.A."/>
            <person name="Aono H."/>
            <person name="Apweiler R."/>
            <person name="Bruskiewich R."/>
            <person name="Bureau T."/>
            <person name="Burr F."/>
            <person name="Costa de Oliveira A."/>
            <person name="Fuks G."/>
            <person name="Habara T."/>
            <person name="Haberer G."/>
            <person name="Han B."/>
            <person name="Harada E."/>
            <person name="Hiraki A.T."/>
            <person name="Hirochika H."/>
            <person name="Hoen D."/>
            <person name="Hokari H."/>
            <person name="Hosokawa S."/>
            <person name="Hsing Y."/>
            <person name="Ikawa H."/>
            <person name="Ikeo K."/>
            <person name="Imanishi T."/>
            <person name="Ito Y."/>
            <person name="Jaiswal P."/>
            <person name="Kanno M."/>
            <person name="Kawahara Y."/>
            <person name="Kawamura T."/>
            <person name="Kawashima H."/>
            <person name="Khurana J.P."/>
            <person name="Kikuchi S."/>
            <person name="Komatsu S."/>
            <person name="Koyanagi K.O."/>
            <person name="Kubooka H."/>
            <person name="Lieberherr D."/>
            <person name="Lin Y.C."/>
            <person name="Lonsdale D."/>
            <person name="Matsumoto T."/>
            <person name="Matsuya A."/>
            <person name="McCombie W.R."/>
            <person name="Messing J."/>
            <person name="Miyao A."/>
            <person name="Mulder N."/>
            <person name="Nagamura Y."/>
            <person name="Nam J."/>
            <person name="Namiki N."/>
            <person name="Numa H."/>
            <person name="Nurimoto S."/>
            <person name="O'donovan C."/>
            <person name="Ohyanagi H."/>
            <person name="Okido T."/>
            <person name="Oota S."/>
            <person name="Osato N."/>
            <person name="Palmer L.E."/>
            <person name="Quetier F."/>
            <person name="Raghuvanshi S."/>
            <person name="Saichi N."/>
            <person name="Sakai H."/>
            <person name="Sakai Y."/>
            <person name="Sakata K."/>
            <person name="Sakurai T."/>
            <person name="Sato F."/>
            <person name="Sato Y."/>
            <person name="Schoof H."/>
            <person name="Seki M."/>
            <person name="Shibata M."/>
            <person name="Shimizu Y."/>
            <person name="Shinozaki K."/>
            <person name="Shinso Y."/>
            <person name="Singh N.K."/>
            <person name="Smith-White B."/>
            <person name="Takeda J."/>
            <person name="Tanino M."/>
            <person name="Tatusova T."/>
            <person name="Thongjuea S."/>
            <person name="Todokoro F."/>
            <person name="Tsugane M."/>
            <person name="Tyagi A.K."/>
            <person name="Vanavichit A."/>
            <person name="Wang A."/>
            <person name="Wing R.A."/>
            <person name="Yamaguchi K."/>
            <person name="Yamamoto M."/>
            <person name="Yamamoto N."/>
            <person name="Yu Y."/>
            <person name="Zhang H."/>
            <person name="Zhao Q."/>
            <person name="Higo K."/>
            <person name="Burr B."/>
            <person name="Gojobori T."/>
            <person name="Sasaki T."/>
        </authorList>
    </citation>
    <scope>NUCLEOTIDE SEQUENCE</scope>
</reference>
<proteinExistence type="predicted"/>
<reference evidence="2" key="1">
    <citation type="submission" date="2002-10" db="EMBL/GenBank/DDBJ databases">
        <title>Oryza sativa nipponbare(GA3) genomic DNA, chromosome 9, BAC clone:OSJNBa0040N23.</title>
        <authorList>
            <person name="Sasaki T."/>
            <person name="Matsumoto T."/>
            <person name="Katayose Y."/>
        </authorList>
    </citation>
    <scope>NUCLEOTIDE SEQUENCE</scope>
</reference>
<reference evidence="3 4" key="2">
    <citation type="journal article" date="2005" name="Nature">
        <title>The map-based sequence of the rice genome.</title>
        <authorList>
            <consortium name="International rice genome sequencing project (IRGSP)"/>
            <person name="Matsumoto T."/>
            <person name="Wu J."/>
            <person name="Kanamori H."/>
            <person name="Katayose Y."/>
            <person name="Fujisawa M."/>
            <person name="Namiki N."/>
            <person name="Mizuno H."/>
            <person name="Yamamoto K."/>
            <person name="Antonio B.A."/>
            <person name="Baba T."/>
            <person name="Sakata K."/>
            <person name="Nagamura Y."/>
            <person name="Aoki H."/>
            <person name="Arikawa K."/>
            <person name="Arita K."/>
            <person name="Bito T."/>
            <person name="Chiden Y."/>
            <person name="Fujitsuka N."/>
            <person name="Fukunaka R."/>
            <person name="Hamada M."/>
            <person name="Harada C."/>
            <person name="Hayashi A."/>
            <person name="Hijishita S."/>
            <person name="Honda M."/>
            <person name="Hosokawa S."/>
            <person name="Ichikawa Y."/>
            <person name="Idonuma A."/>
            <person name="Iijima M."/>
            <person name="Ikeda M."/>
            <person name="Ikeno M."/>
            <person name="Ito K."/>
            <person name="Ito S."/>
            <person name="Ito T."/>
            <person name="Ito Y."/>
            <person name="Ito Y."/>
            <person name="Iwabuchi A."/>
            <person name="Kamiya K."/>
            <person name="Karasawa W."/>
            <person name="Kurita K."/>
            <person name="Katagiri S."/>
            <person name="Kikuta A."/>
            <person name="Kobayashi H."/>
            <person name="Kobayashi N."/>
            <person name="Machita K."/>
            <person name="Maehara T."/>
            <person name="Masukawa M."/>
            <person name="Mizubayashi T."/>
            <person name="Mukai Y."/>
            <person name="Nagasaki H."/>
            <person name="Nagata Y."/>
            <person name="Naito S."/>
            <person name="Nakashima M."/>
            <person name="Nakama Y."/>
            <person name="Nakamichi Y."/>
            <person name="Nakamura M."/>
            <person name="Meguro A."/>
            <person name="Negishi M."/>
            <person name="Ohta I."/>
            <person name="Ohta T."/>
            <person name="Okamoto M."/>
            <person name="Ono N."/>
            <person name="Saji S."/>
            <person name="Sakaguchi M."/>
            <person name="Sakai K."/>
            <person name="Shibata M."/>
            <person name="Shimokawa T."/>
            <person name="Song J."/>
            <person name="Takazaki Y."/>
            <person name="Terasawa K."/>
            <person name="Tsugane M."/>
            <person name="Tsuji K."/>
            <person name="Ueda S."/>
            <person name="Waki K."/>
            <person name="Yamagata H."/>
            <person name="Yamamoto M."/>
            <person name="Yamamoto S."/>
            <person name="Yamane H."/>
            <person name="Yoshiki S."/>
            <person name="Yoshihara R."/>
            <person name="Yukawa K."/>
            <person name="Zhong H."/>
            <person name="Yano M."/>
            <person name="Yuan Q."/>
            <person name="Ouyang S."/>
            <person name="Liu J."/>
            <person name="Jones K.M."/>
            <person name="Gansberger K."/>
            <person name="Moffat K."/>
            <person name="Hill J."/>
            <person name="Bera J."/>
            <person name="Fadrosh D."/>
            <person name="Jin S."/>
            <person name="Johri S."/>
            <person name="Kim M."/>
            <person name="Overton L."/>
            <person name="Reardon M."/>
            <person name="Tsitrin T."/>
            <person name="Vuong H."/>
            <person name="Weaver B."/>
            <person name="Ciecko A."/>
            <person name="Tallon L."/>
            <person name="Jackson J."/>
            <person name="Pai G."/>
            <person name="Aken S.V."/>
            <person name="Utterback T."/>
            <person name="Reidmuller S."/>
            <person name="Feldblyum T."/>
            <person name="Hsiao J."/>
            <person name="Zismann V."/>
            <person name="Iobst S."/>
            <person name="de Vazeille A.R."/>
            <person name="Buell C.R."/>
            <person name="Ying K."/>
            <person name="Li Y."/>
            <person name="Lu T."/>
            <person name="Huang Y."/>
            <person name="Zhao Q."/>
            <person name="Feng Q."/>
            <person name="Zhang L."/>
            <person name="Zhu J."/>
            <person name="Weng Q."/>
            <person name="Mu J."/>
            <person name="Lu Y."/>
            <person name="Fan D."/>
            <person name="Liu Y."/>
            <person name="Guan J."/>
            <person name="Zhang Y."/>
            <person name="Yu S."/>
            <person name="Liu X."/>
            <person name="Zhang Y."/>
            <person name="Hong G."/>
            <person name="Han B."/>
            <person name="Choisne N."/>
            <person name="Demange N."/>
            <person name="Orjeda G."/>
            <person name="Samain S."/>
            <person name="Cattolico L."/>
            <person name="Pelletier E."/>
            <person name="Couloux A."/>
            <person name="Segurens B."/>
            <person name="Wincker P."/>
            <person name="D'Hont A."/>
            <person name="Scarpelli C."/>
            <person name="Weissenbach J."/>
            <person name="Salanoubat M."/>
            <person name="Quetier F."/>
            <person name="Yu Y."/>
            <person name="Kim H.R."/>
            <person name="Rambo T."/>
            <person name="Currie J."/>
            <person name="Collura K."/>
            <person name="Luo M."/>
            <person name="Yang T."/>
            <person name="Ammiraju J.S.S."/>
            <person name="Engler F."/>
            <person name="Soderlund C."/>
            <person name="Wing R.A."/>
            <person name="Palmer L.E."/>
            <person name="de la Bastide M."/>
            <person name="Spiegel L."/>
            <person name="Nascimento L."/>
            <person name="Zutavern T."/>
            <person name="O'Shaughnessy A."/>
            <person name="Dike S."/>
            <person name="Dedhia N."/>
            <person name="Preston R."/>
            <person name="Balija V."/>
            <person name="McCombie W.R."/>
            <person name="Chow T."/>
            <person name="Chen H."/>
            <person name="Chung M."/>
            <person name="Chen C."/>
            <person name="Shaw J."/>
            <person name="Wu H."/>
            <person name="Hsiao K."/>
            <person name="Chao Y."/>
            <person name="Chu M."/>
            <person name="Cheng C."/>
            <person name="Hour A."/>
            <person name="Lee P."/>
            <person name="Lin S."/>
            <person name="Lin Y."/>
            <person name="Liou J."/>
            <person name="Liu S."/>
            <person name="Hsing Y."/>
            <person name="Raghuvanshi S."/>
            <person name="Mohanty A."/>
            <person name="Bharti A.K."/>
            <person name="Gaur A."/>
            <person name="Gupta V."/>
            <person name="Kumar D."/>
            <person name="Ravi V."/>
            <person name="Vij S."/>
            <person name="Kapur A."/>
            <person name="Khurana P."/>
            <person name="Khurana P."/>
            <person name="Khurana J.P."/>
            <person name="Tyagi A.K."/>
            <person name="Gaikwad K."/>
            <person name="Singh A."/>
            <person name="Dalal V."/>
            <person name="Srivastava S."/>
            <person name="Dixit A."/>
            <person name="Pal A.K."/>
            <person name="Ghazi I.A."/>
            <person name="Yadav M."/>
            <person name="Pandit A."/>
            <person name="Bhargava A."/>
            <person name="Sureshbabu K."/>
            <person name="Batra K."/>
            <person name="Sharma T.R."/>
            <person name="Mohapatra T."/>
            <person name="Singh N.K."/>
            <person name="Messing J."/>
            <person name="Nelson A.B."/>
            <person name="Fuks G."/>
            <person name="Kavchok S."/>
            <person name="Keizer G."/>
            <person name="Linton E."/>
            <person name="Llaca V."/>
            <person name="Song R."/>
            <person name="Tanyolac B."/>
            <person name="Young S."/>
            <person name="Ho-Il K."/>
            <person name="Hahn J.H."/>
            <person name="Sangsakoo G."/>
            <person name="Vanavichit A."/>
            <person name="de Mattos Luiz.A.T."/>
            <person name="Zimmer P.D."/>
            <person name="Malone G."/>
            <person name="Dellagostin O."/>
            <person name="de Oliveira A.C."/>
            <person name="Bevan M."/>
            <person name="Bancroft I."/>
            <person name="Minx P."/>
            <person name="Cordum H."/>
            <person name="Wilson R."/>
            <person name="Cheng Z."/>
            <person name="Jin W."/>
            <person name="Jiang J."/>
            <person name="Leong S.A."/>
            <person name="Iwama H."/>
            <person name="Gojobori T."/>
            <person name="Itoh T."/>
            <person name="Niimura Y."/>
            <person name="Fujii Y."/>
            <person name="Habara T."/>
            <person name="Sakai H."/>
            <person name="Sato Y."/>
            <person name="Wilson G."/>
            <person name="Kumar K."/>
            <person name="McCouch S."/>
            <person name="Juretic N."/>
            <person name="Hoen D."/>
            <person name="Wright S."/>
            <person name="Bruskiewich R."/>
            <person name="Bureau T."/>
            <person name="Miyao A."/>
            <person name="Hirochika H."/>
            <person name="Nishikawa T."/>
            <person name="Kadowaki K."/>
            <person name="Sugiura M."/>
            <person name="Burr B."/>
            <person name="Sasaki T."/>
        </authorList>
    </citation>
    <scope>NUCLEOTIDE SEQUENCE [LARGE SCALE GENOMIC DNA]</scope>
    <source>
        <strain evidence="4">cv. Nipponbare</strain>
    </source>
</reference>
<organism evidence="2 4">
    <name type="scientific">Oryza sativa subsp. japonica</name>
    <name type="common">Rice</name>
    <dbReference type="NCBI Taxonomy" id="39947"/>
    <lineage>
        <taxon>Eukaryota</taxon>
        <taxon>Viridiplantae</taxon>
        <taxon>Streptophyta</taxon>
        <taxon>Embryophyta</taxon>
        <taxon>Tracheophyta</taxon>
        <taxon>Spermatophyta</taxon>
        <taxon>Magnoliopsida</taxon>
        <taxon>Liliopsida</taxon>
        <taxon>Poales</taxon>
        <taxon>Poaceae</taxon>
        <taxon>BOP clade</taxon>
        <taxon>Oryzoideae</taxon>
        <taxon>Oryzeae</taxon>
        <taxon>Oryzinae</taxon>
        <taxon>Oryza</taxon>
        <taxon>Oryza sativa</taxon>
    </lineage>
</organism>
<gene>
    <name evidence="3" type="ordered locus">Os09g0330200</name>
    <name evidence="2" type="ORF">OSJNBa0040N23.11</name>
</gene>
<dbReference type="EMBL" id="AP005863">
    <property type="protein sequence ID" value="BAD29403.1"/>
    <property type="molecule type" value="Genomic_DNA"/>
</dbReference>
<evidence type="ECO:0000256" key="1">
    <source>
        <dbReference type="SAM" id="MobiDB-lite"/>
    </source>
</evidence>
<reference evidence="3" key="3">
    <citation type="journal article" date="2006" name="Nucleic Acids Res.">
        <title>The Rice Annotation Project Database (RAP-DB): hub for Oryza sativa ssp. japonica genome information.</title>
        <authorList>
            <person name="Ohyanagi H."/>
            <person name="Tanaka T."/>
            <person name="Sakai H."/>
            <person name="Shigemoto Y."/>
            <person name="Yamaguchi K."/>
            <person name="Habara T."/>
            <person name="Fujii Y."/>
            <person name="Antonio B.A."/>
            <person name="Nagamura Y."/>
            <person name="Imanishi T."/>
            <person name="Ikeo K."/>
            <person name="Itoh T."/>
            <person name="Gojobori T."/>
            <person name="Sasaki T."/>
        </authorList>
    </citation>
    <scope>NUCLEOTIDE SEQUENCE</scope>
</reference>
<protein>
    <submittedName>
        <fullName evidence="3">Os09g0330200 protein</fullName>
    </submittedName>
</protein>
<evidence type="ECO:0000313" key="3">
    <source>
        <dbReference type="EMBL" id="BAF24814.1"/>
    </source>
</evidence>
<evidence type="ECO:0000313" key="2">
    <source>
        <dbReference type="EMBL" id="BAD29403.1"/>
    </source>
</evidence>
<evidence type="ECO:0000313" key="4">
    <source>
        <dbReference type="Proteomes" id="UP000000763"/>
    </source>
</evidence>
<accession>A0A0P0XKA0</accession>
<dbReference type="AlphaFoldDB" id="A0A0P0XKA0"/>
<dbReference type="Gramene" id="Os09t0330200-01">
    <property type="protein sequence ID" value="Os09t0330200-01"/>
    <property type="gene ID" value="Os09g0330200"/>
</dbReference>
<feature type="region of interest" description="Disordered" evidence="1">
    <location>
        <begin position="1"/>
        <end position="71"/>
    </location>
</feature>
<dbReference type="EMBL" id="AP008215">
    <property type="protein sequence ID" value="BAF24814.1"/>
    <property type="molecule type" value="Genomic_DNA"/>
</dbReference>
<dbReference type="KEGG" id="dosa:Os09g0330200"/>